<protein>
    <submittedName>
        <fullName evidence="4">Peptidoglycan/LPS O-acetylase OafA/YrhL, contains acyltransferase and SGNH-hydrolase domains</fullName>
    </submittedName>
</protein>
<feature type="transmembrane region" description="Helical" evidence="2">
    <location>
        <begin position="218"/>
        <end position="236"/>
    </location>
</feature>
<dbReference type="InterPro" id="IPR050879">
    <property type="entry name" value="Acyltransferase_3"/>
</dbReference>
<gene>
    <name evidence="4" type="ORF">SAMN05660662_3001</name>
</gene>
<keyword evidence="4" id="KW-0378">Hydrolase</keyword>
<keyword evidence="4" id="KW-0012">Acyltransferase</keyword>
<dbReference type="GO" id="GO:0016020">
    <property type="term" value="C:membrane"/>
    <property type="evidence" value="ECO:0007669"/>
    <property type="project" value="TreeGrafter"/>
</dbReference>
<dbReference type="PANTHER" id="PTHR23028">
    <property type="entry name" value="ACETYLTRANSFERASE"/>
    <property type="match status" value="1"/>
</dbReference>
<evidence type="ECO:0000313" key="4">
    <source>
        <dbReference type="EMBL" id="SDF66926.1"/>
    </source>
</evidence>
<dbReference type="GO" id="GO:0016787">
    <property type="term" value="F:hydrolase activity"/>
    <property type="evidence" value="ECO:0007669"/>
    <property type="project" value="UniProtKB-KW"/>
</dbReference>
<accession>A0A1G7MZ42</accession>
<dbReference type="GO" id="GO:0016747">
    <property type="term" value="F:acyltransferase activity, transferring groups other than amino-acyl groups"/>
    <property type="evidence" value="ECO:0007669"/>
    <property type="project" value="InterPro"/>
</dbReference>
<feature type="transmembrane region" description="Helical" evidence="2">
    <location>
        <begin position="90"/>
        <end position="111"/>
    </location>
</feature>
<keyword evidence="5" id="KW-1185">Reference proteome</keyword>
<evidence type="ECO:0000256" key="1">
    <source>
        <dbReference type="SAM" id="MobiDB-lite"/>
    </source>
</evidence>
<reference evidence="5" key="1">
    <citation type="submission" date="2016-10" db="EMBL/GenBank/DDBJ databases">
        <authorList>
            <person name="Varghese N."/>
            <person name="Submissions S."/>
        </authorList>
    </citation>
    <scope>NUCLEOTIDE SEQUENCE [LARGE SCALE GENOMIC DNA]</scope>
    <source>
        <strain evidence="5">DSM 44268</strain>
    </source>
</reference>
<keyword evidence="4" id="KW-0808">Transferase</keyword>
<keyword evidence="2" id="KW-0472">Membrane</keyword>
<feature type="transmembrane region" description="Helical" evidence="2">
    <location>
        <begin position="283"/>
        <end position="303"/>
    </location>
</feature>
<dbReference type="STRING" id="1550231.SAMN05660662_3001"/>
<evidence type="ECO:0000259" key="3">
    <source>
        <dbReference type="Pfam" id="PF01757"/>
    </source>
</evidence>
<keyword evidence="2" id="KW-1133">Transmembrane helix</keyword>
<evidence type="ECO:0000313" key="5">
    <source>
        <dbReference type="Proteomes" id="UP000199406"/>
    </source>
</evidence>
<evidence type="ECO:0000256" key="2">
    <source>
        <dbReference type="SAM" id="Phobius"/>
    </source>
</evidence>
<feature type="transmembrane region" description="Helical" evidence="2">
    <location>
        <begin position="256"/>
        <end position="276"/>
    </location>
</feature>
<proteinExistence type="predicted"/>
<feature type="transmembrane region" description="Helical" evidence="2">
    <location>
        <begin position="192"/>
        <end position="211"/>
    </location>
</feature>
<feature type="transmembrane region" description="Helical" evidence="2">
    <location>
        <begin position="315"/>
        <end position="336"/>
    </location>
</feature>
<dbReference type="AlphaFoldDB" id="A0A1G7MZ42"/>
<sequence length="397" mass="42646">MVEPTAIRPMNHRLELLDVLRFVAAMAVLCFHYLVSGIGNGKVATLDFAGPVDVAKYGYLGVDLFFMISGFVISYSALGRTAREFVVGRAVRLYPAFWVAVAFTSALTLVIGTDRLAVTAEQVVVNLTMFPTELGQWAVDGVYWTLLYELYFYALVAVVLLVGAGKRLDLVLGTWAFVMLAIRLLAPEHAEHPLAGGFYALFAVGAMVASIRRSGPGVFNVAALTAAVLVGFHHTIVDETASRAASTGLEYSQPVVAAVLVVSLLSVLSTCLPAVARLRLRHAALLGALTYPVYLIHAHFGYMVFSRFGTEENRWWLFAGQVVAVLGIAWLIHVAVERRSFWRPAFDRTLGVVVGAPAALVDVLRHPATPPAATAPAEPAEATARGDAPALTGGPTR</sequence>
<dbReference type="EMBL" id="FNBT01000005">
    <property type="protein sequence ID" value="SDF66926.1"/>
    <property type="molecule type" value="Genomic_DNA"/>
</dbReference>
<dbReference type="Proteomes" id="UP000199406">
    <property type="component" value="Unassembled WGS sequence"/>
</dbReference>
<dbReference type="PANTHER" id="PTHR23028:SF53">
    <property type="entry name" value="ACYL_TRANSF_3 DOMAIN-CONTAINING PROTEIN"/>
    <property type="match status" value="1"/>
</dbReference>
<feature type="transmembrane region" description="Helical" evidence="2">
    <location>
        <begin position="59"/>
        <end position="78"/>
    </location>
</feature>
<dbReference type="InterPro" id="IPR002656">
    <property type="entry name" value="Acyl_transf_3_dom"/>
</dbReference>
<feature type="region of interest" description="Disordered" evidence="1">
    <location>
        <begin position="370"/>
        <end position="397"/>
    </location>
</feature>
<name>A0A1G7MZ42_9ACTN</name>
<organism evidence="4 5">
    <name type="scientific">Blastococcus aurantiacus</name>
    <dbReference type="NCBI Taxonomy" id="1550231"/>
    <lineage>
        <taxon>Bacteria</taxon>
        <taxon>Bacillati</taxon>
        <taxon>Actinomycetota</taxon>
        <taxon>Actinomycetes</taxon>
        <taxon>Geodermatophilales</taxon>
        <taxon>Geodermatophilaceae</taxon>
        <taxon>Blastococcus</taxon>
    </lineage>
</organism>
<dbReference type="Pfam" id="PF01757">
    <property type="entry name" value="Acyl_transf_3"/>
    <property type="match status" value="1"/>
</dbReference>
<dbReference type="GO" id="GO:0009103">
    <property type="term" value="P:lipopolysaccharide biosynthetic process"/>
    <property type="evidence" value="ECO:0007669"/>
    <property type="project" value="TreeGrafter"/>
</dbReference>
<feature type="transmembrane region" description="Helical" evidence="2">
    <location>
        <begin position="142"/>
        <end position="163"/>
    </location>
</feature>
<keyword evidence="2" id="KW-0812">Transmembrane</keyword>
<feature type="domain" description="Acyltransferase 3" evidence="3">
    <location>
        <begin position="17"/>
        <end position="333"/>
    </location>
</feature>
<feature type="transmembrane region" description="Helical" evidence="2">
    <location>
        <begin position="170"/>
        <end position="186"/>
    </location>
</feature>
<feature type="compositionally biased region" description="Low complexity" evidence="1">
    <location>
        <begin position="371"/>
        <end position="383"/>
    </location>
</feature>
<feature type="transmembrane region" description="Helical" evidence="2">
    <location>
        <begin position="20"/>
        <end position="39"/>
    </location>
</feature>